<evidence type="ECO:0000313" key="4">
    <source>
        <dbReference type="EMBL" id="OUZ39503.1"/>
    </source>
</evidence>
<organism evidence="4 5">
    <name type="scientific">Solibacillus kalamii</name>
    <dbReference type="NCBI Taxonomy" id="1748298"/>
    <lineage>
        <taxon>Bacteria</taxon>
        <taxon>Bacillati</taxon>
        <taxon>Bacillota</taxon>
        <taxon>Bacilli</taxon>
        <taxon>Bacillales</taxon>
        <taxon>Caryophanaceae</taxon>
        <taxon>Solibacillus</taxon>
    </lineage>
</organism>
<keyword evidence="1" id="KW-0560">Oxidoreductase</keyword>
<dbReference type="Proteomes" id="UP000196594">
    <property type="component" value="Unassembled WGS sequence"/>
</dbReference>
<dbReference type="Pfam" id="PF02771">
    <property type="entry name" value="Acyl-CoA_dh_N"/>
    <property type="match status" value="1"/>
</dbReference>
<dbReference type="Gene3D" id="1.10.540.10">
    <property type="entry name" value="Acyl-CoA dehydrogenase/oxidase, N-terminal domain"/>
    <property type="match status" value="1"/>
</dbReference>
<accession>A0ABX3ZIE9</accession>
<dbReference type="InterPro" id="IPR036250">
    <property type="entry name" value="AcylCo_DH-like_C"/>
</dbReference>
<dbReference type="Gene3D" id="2.40.110.10">
    <property type="entry name" value="Butyryl-CoA Dehydrogenase, subunit A, domain 2"/>
    <property type="match status" value="1"/>
</dbReference>
<dbReference type="InterPro" id="IPR037069">
    <property type="entry name" value="AcylCoA_DH/ox_N_sf"/>
</dbReference>
<feature type="domain" description="Acyl-CoA dehydrogenase C-terminal" evidence="3">
    <location>
        <begin position="232"/>
        <end position="364"/>
    </location>
</feature>
<dbReference type="SUPFAM" id="SSF56645">
    <property type="entry name" value="Acyl-CoA dehydrogenase NM domain-like"/>
    <property type="match status" value="1"/>
</dbReference>
<comment type="caution">
    <text evidence="4">The sequence shown here is derived from an EMBL/GenBank/DDBJ whole genome shotgun (WGS) entry which is preliminary data.</text>
</comment>
<keyword evidence="5" id="KW-1185">Reference proteome</keyword>
<sequence length="379" mass="42688">MGAVAHIDEIAEKLAEQFKQTAVERDKIGGNAKTERDLIRESGLLKLLIPIEYGGLGGNWHDVFQVVRTIARADSSLAHVLGYHFINLVTPHLCGSHEQKEFYYRETAKHNYFWGNAFNPVAIQLKAEKTMTGYVLNGVKTFCSGSVDSDVLLVSTLVEGQDEPLLVVIPSKRIGIDIKGDWNNMGQRQTDSGTILFDHVEVHDEEVLEQGFYASEFSQLRLNIATFILNHVYLGISEGALQSALTYTREQTRPRAITQTSAIEDPIIQHHYGQFYVQIEAANLVVKKADQILQELWDQPEKITPEHRSNLDDALQTAKIFTTQIGLEITSKIFEVMGSRATASHYGFDRYWRNLRTMTLHVPVDTSIQSLGKKFLLGE</sequence>
<dbReference type="Pfam" id="PF08028">
    <property type="entry name" value="Acyl-CoA_dh_2"/>
    <property type="match status" value="1"/>
</dbReference>
<feature type="domain" description="Acyl-CoA dehydrogenase/oxidase N-terminal" evidence="2">
    <location>
        <begin position="10"/>
        <end position="109"/>
    </location>
</feature>
<dbReference type="InterPro" id="IPR013107">
    <property type="entry name" value="Acyl-CoA_DH_C"/>
</dbReference>
<reference evidence="4 5" key="1">
    <citation type="journal article" date="2017" name="Int. J. Syst. Evol. Microbiol.">
        <title>Solibacillus kalamii sp. nov., isolated from a high-efficiency particulate arrestance filter system used in the International Space Station.</title>
        <authorList>
            <person name="Checinska Sielaff A."/>
            <person name="Kumar R.M."/>
            <person name="Pal D."/>
            <person name="Mayilraj S."/>
            <person name="Venkateswaran K."/>
        </authorList>
    </citation>
    <scope>NUCLEOTIDE SEQUENCE [LARGE SCALE GENOMIC DNA]</scope>
    <source>
        <strain evidence="4 5">ISSFR-015</strain>
    </source>
</reference>
<dbReference type="InterPro" id="IPR013786">
    <property type="entry name" value="AcylCoA_DH/ox_N"/>
</dbReference>
<dbReference type="RefSeq" id="WP_087616817.1">
    <property type="nucleotide sequence ID" value="NZ_JAFBEY010000001.1"/>
</dbReference>
<protein>
    <submittedName>
        <fullName evidence="4">Acyl-CoA dehydrogenase</fullName>
    </submittedName>
</protein>
<evidence type="ECO:0000259" key="3">
    <source>
        <dbReference type="Pfam" id="PF08028"/>
    </source>
</evidence>
<dbReference type="SUPFAM" id="SSF47203">
    <property type="entry name" value="Acyl-CoA dehydrogenase C-terminal domain-like"/>
    <property type="match status" value="1"/>
</dbReference>
<gene>
    <name evidence="4" type="ORF">CBM15_07540</name>
</gene>
<evidence type="ECO:0000259" key="2">
    <source>
        <dbReference type="Pfam" id="PF02771"/>
    </source>
</evidence>
<dbReference type="PANTHER" id="PTHR43884">
    <property type="entry name" value="ACYL-COA DEHYDROGENASE"/>
    <property type="match status" value="1"/>
</dbReference>
<dbReference type="PIRSF" id="PIRSF016578">
    <property type="entry name" value="HsaA"/>
    <property type="match status" value="1"/>
</dbReference>
<dbReference type="Gene3D" id="1.20.140.10">
    <property type="entry name" value="Butyryl-CoA Dehydrogenase, subunit A, domain 3"/>
    <property type="match status" value="1"/>
</dbReference>
<dbReference type="InterPro" id="IPR009100">
    <property type="entry name" value="AcylCoA_DH/oxidase_NM_dom_sf"/>
</dbReference>
<evidence type="ECO:0000313" key="5">
    <source>
        <dbReference type="Proteomes" id="UP000196594"/>
    </source>
</evidence>
<name>A0ABX3ZIE9_9BACL</name>
<proteinExistence type="predicted"/>
<dbReference type="PANTHER" id="PTHR43884:SF12">
    <property type="entry name" value="ISOVALERYL-COA DEHYDROGENASE, MITOCHONDRIAL-RELATED"/>
    <property type="match status" value="1"/>
</dbReference>
<evidence type="ECO:0000256" key="1">
    <source>
        <dbReference type="ARBA" id="ARBA00023002"/>
    </source>
</evidence>
<dbReference type="InterPro" id="IPR046373">
    <property type="entry name" value="Acyl-CoA_Oxase/DH_mid-dom_sf"/>
</dbReference>
<dbReference type="EMBL" id="NHNT01000003">
    <property type="protein sequence ID" value="OUZ39503.1"/>
    <property type="molecule type" value="Genomic_DNA"/>
</dbReference>